<feature type="active site" description="Charge relay system" evidence="5">
    <location>
        <position position="259"/>
    </location>
</feature>
<dbReference type="PROSITE" id="PS00137">
    <property type="entry name" value="SUBTILASE_HIS"/>
    <property type="match status" value="1"/>
</dbReference>
<dbReference type="CDD" id="cd07477">
    <property type="entry name" value="Peptidases_S8_Subtilisin_subset"/>
    <property type="match status" value="1"/>
</dbReference>
<dbReference type="InterPro" id="IPR000209">
    <property type="entry name" value="Peptidase_S8/S53_dom"/>
</dbReference>
<dbReference type="InterPro" id="IPR051048">
    <property type="entry name" value="Peptidase_S8/S53_subtilisin"/>
</dbReference>
<dbReference type="InterPro" id="IPR022398">
    <property type="entry name" value="Peptidase_S8_His-AS"/>
</dbReference>
<dbReference type="InterPro" id="IPR034202">
    <property type="entry name" value="Subtilisin_Carlsberg-like"/>
</dbReference>
<dbReference type="EMBL" id="JNVM01000014">
    <property type="protein sequence ID" value="KEQ24743.1"/>
    <property type="molecule type" value="Genomic_DNA"/>
</dbReference>
<comment type="similarity">
    <text evidence="1 5">Belongs to the peptidase S8 family.</text>
</comment>
<evidence type="ECO:0000259" key="6">
    <source>
        <dbReference type="Pfam" id="PF00082"/>
    </source>
</evidence>
<dbReference type="PRINTS" id="PR00723">
    <property type="entry name" value="SUBTILISIN"/>
</dbReference>
<evidence type="ECO:0000256" key="4">
    <source>
        <dbReference type="ARBA" id="ARBA00022825"/>
    </source>
</evidence>
<evidence type="ECO:0000256" key="3">
    <source>
        <dbReference type="ARBA" id="ARBA00022801"/>
    </source>
</evidence>
<dbReference type="RefSeq" id="WP_036684413.1">
    <property type="nucleotide sequence ID" value="NZ_JNVM01000014.1"/>
</dbReference>
<dbReference type="InterPro" id="IPR015500">
    <property type="entry name" value="Peptidase_S8_subtilisin-rel"/>
</dbReference>
<keyword evidence="3 5" id="KW-0378">Hydrolase</keyword>
<gene>
    <name evidence="7" type="ORF">ET33_06600</name>
</gene>
<reference evidence="7 8" key="1">
    <citation type="submission" date="2014-06" db="EMBL/GenBank/DDBJ databases">
        <title>Draft genome sequence of Paenibacillus sp. MSt1.</title>
        <authorList>
            <person name="Aw Y.K."/>
            <person name="Ong K.S."/>
            <person name="Gan H.M."/>
            <person name="Lee S.M."/>
        </authorList>
    </citation>
    <scope>NUCLEOTIDE SEQUENCE [LARGE SCALE GENOMIC DNA]</scope>
    <source>
        <strain evidence="7 8">MSt1</strain>
    </source>
</reference>
<dbReference type="eggNOG" id="COG1404">
    <property type="taxonomic scope" value="Bacteria"/>
</dbReference>
<evidence type="ECO:0000313" key="7">
    <source>
        <dbReference type="EMBL" id="KEQ24743.1"/>
    </source>
</evidence>
<accession>A0A081P220</accession>
<keyword evidence="4 5" id="KW-0720">Serine protease</keyword>
<dbReference type="PANTHER" id="PTHR43399:SF4">
    <property type="entry name" value="CELL WALL-ASSOCIATED PROTEASE"/>
    <property type="match status" value="1"/>
</dbReference>
<dbReference type="Proteomes" id="UP000028123">
    <property type="component" value="Unassembled WGS sequence"/>
</dbReference>
<evidence type="ECO:0000256" key="5">
    <source>
        <dbReference type="PROSITE-ProRule" id="PRU01240"/>
    </source>
</evidence>
<dbReference type="PROSITE" id="PS51892">
    <property type="entry name" value="SUBTILASE"/>
    <property type="match status" value="1"/>
</dbReference>
<name>A0A081P220_9BACL</name>
<dbReference type="InterPro" id="IPR036852">
    <property type="entry name" value="Peptidase_S8/S53_dom_sf"/>
</dbReference>
<dbReference type="Gene3D" id="3.40.50.200">
    <property type="entry name" value="Peptidase S8/S53 domain"/>
    <property type="match status" value="1"/>
</dbReference>
<dbReference type="OrthoDB" id="9798386at2"/>
<evidence type="ECO:0000256" key="2">
    <source>
        <dbReference type="ARBA" id="ARBA00022670"/>
    </source>
</evidence>
<comment type="caution">
    <text evidence="7">The sequence shown here is derived from an EMBL/GenBank/DDBJ whole genome shotgun (WGS) entry which is preliminary data.</text>
</comment>
<dbReference type="GO" id="GO:0006508">
    <property type="term" value="P:proteolysis"/>
    <property type="evidence" value="ECO:0007669"/>
    <property type="project" value="UniProtKB-KW"/>
</dbReference>
<proteinExistence type="inferred from homology"/>
<dbReference type="PANTHER" id="PTHR43399">
    <property type="entry name" value="SUBTILISIN-RELATED"/>
    <property type="match status" value="1"/>
</dbReference>
<sequence length="317" mass="34137">MILRYRKFKILFLVTLVVAFAVGVLVYVTNSNVQDEVPTDIEKVQAIPWGISKMNIPSLWNQGITGKGVKVAIVDGGVENHPDLVGNLKLGFNAIDPNQPTTDETGHGTFVAGIIGARNNNFGIVGVAPDVELFPVKVLDAYDEGNLGDVSKGIDWCIDNGIQIINMSFSIDEDKVELKRSIDKATSKGIIVVASSRNSYGDDVGFPASYEGVLSVTSVDRRLNISKQAAVGKIDFSAPGVDIISTTNGRSYGVYSGSSFASPQITGIIALILQEPLKFGIEEPSFEEIVRVLKSYSRDLGVKGNDTIFGNGFIEFK</sequence>
<evidence type="ECO:0000256" key="1">
    <source>
        <dbReference type="ARBA" id="ARBA00011073"/>
    </source>
</evidence>
<dbReference type="GO" id="GO:0004252">
    <property type="term" value="F:serine-type endopeptidase activity"/>
    <property type="evidence" value="ECO:0007669"/>
    <property type="project" value="UniProtKB-UniRule"/>
</dbReference>
<feature type="active site" description="Charge relay system" evidence="5">
    <location>
        <position position="107"/>
    </location>
</feature>
<feature type="domain" description="Peptidase S8/S53" evidence="6">
    <location>
        <begin position="66"/>
        <end position="312"/>
    </location>
</feature>
<dbReference type="AlphaFoldDB" id="A0A081P220"/>
<evidence type="ECO:0000313" key="8">
    <source>
        <dbReference type="Proteomes" id="UP000028123"/>
    </source>
</evidence>
<keyword evidence="2 5" id="KW-0645">Protease</keyword>
<feature type="active site" description="Charge relay system" evidence="5">
    <location>
        <position position="75"/>
    </location>
</feature>
<protein>
    <recommendedName>
        <fullName evidence="6">Peptidase S8/S53 domain-containing protein</fullName>
    </recommendedName>
</protein>
<organism evidence="7 8">
    <name type="scientific">Paenibacillus tyrfis</name>
    <dbReference type="NCBI Taxonomy" id="1501230"/>
    <lineage>
        <taxon>Bacteria</taxon>
        <taxon>Bacillati</taxon>
        <taxon>Bacillota</taxon>
        <taxon>Bacilli</taxon>
        <taxon>Bacillales</taxon>
        <taxon>Paenibacillaceae</taxon>
        <taxon>Paenibacillus</taxon>
    </lineage>
</organism>
<keyword evidence="8" id="KW-1185">Reference proteome</keyword>
<dbReference type="Pfam" id="PF00082">
    <property type="entry name" value="Peptidase_S8"/>
    <property type="match status" value="1"/>
</dbReference>
<dbReference type="SUPFAM" id="SSF52743">
    <property type="entry name" value="Subtilisin-like"/>
    <property type="match status" value="1"/>
</dbReference>